<dbReference type="EMBL" id="VBAP01000078">
    <property type="protein sequence ID" value="TMI72859.1"/>
    <property type="molecule type" value="Genomic_DNA"/>
</dbReference>
<dbReference type="GO" id="GO:0005524">
    <property type="term" value="F:ATP binding"/>
    <property type="evidence" value="ECO:0007669"/>
    <property type="project" value="UniProtKB-KW"/>
</dbReference>
<keyword evidence="2" id="KW-0547">Nucleotide-binding</keyword>
<dbReference type="GO" id="GO:0016779">
    <property type="term" value="F:nucleotidyltransferase activity"/>
    <property type="evidence" value="ECO:0007669"/>
    <property type="project" value="UniProtKB-KW"/>
</dbReference>
<dbReference type="Gene3D" id="3.40.250.10">
    <property type="entry name" value="Rhodanese-like domain"/>
    <property type="match status" value="1"/>
</dbReference>
<keyword evidence="3" id="KW-0067">ATP-binding</keyword>
<dbReference type="InterPro" id="IPR001763">
    <property type="entry name" value="Rhodanese-like_dom"/>
</dbReference>
<evidence type="ECO:0000256" key="1">
    <source>
        <dbReference type="ARBA" id="ARBA00022679"/>
    </source>
</evidence>
<dbReference type="Gene3D" id="3.40.50.720">
    <property type="entry name" value="NAD(P)-binding Rossmann-like Domain"/>
    <property type="match status" value="1"/>
</dbReference>
<dbReference type="Pfam" id="PF00899">
    <property type="entry name" value="ThiF"/>
    <property type="match status" value="1"/>
</dbReference>
<comment type="caution">
    <text evidence="5">The sequence shown here is derived from an EMBL/GenBank/DDBJ whole genome shotgun (WGS) entry which is preliminary data.</text>
</comment>
<dbReference type="CDD" id="cd00158">
    <property type="entry name" value="RHOD"/>
    <property type="match status" value="1"/>
</dbReference>
<dbReference type="PANTHER" id="PTHR10953">
    <property type="entry name" value="UBIQUITIN-ACTIVATING ENZYME E1"/>
    <property type="match status" value="1"/>
</dbReference>
<dbReference type="GO" id="GO:0005829">
    <property type="term" value="C:cytosol"/>
    <property type="evidence" value="ECO:0007669"/>
    <property type="project" value="TreeGrafter"/>
</dbReference>
<evidence type="ECO:0000256" key="2">
    <source>
        <dbReference type="ARBA" id="ARBA00022741"/>
    </source>
</evidence>
<dbReference type="AlphaFoldDB" id="A0A537INJ6"/>
<evidence type="ECO:0000313" key="6">
    <source>
        <dbReference type="Proteomes" id="UP000318834"/>
    </source>
</evidence>
<dbReference type="Pfam" id="PF00581">
    <property type="entry name" value="Rhodanese"/>
    <property type="match status" value="1"/>
</dbReference>
<dbReference type="GO" id="GO:0008641">
    <property type="term" value="F:ubiquitin-like modifier activating enzyme activity"/>
    <property type="evidence" value="ECO:0007669"/>
    <property type="project" value="InterPro"/>
</dbReference>
<protein>
    <submittedName>
        <fullName evidence="5">Molybdopterin-synthase adenylyltransferase MoeB</fullName>
    </submittedName>
</protein>
<dbReference type="Proteomes" id="UP000318834">
    <property type="component" value="Unassembled WGS sequence"/>
</dbReference>
<dbReference type="SMART" id="SM00450">
    <property type="entry name" value="RHOD"/>
    <property type="match status" value="1"/>
</dbReference>
<dbReference type="PANTHER" id="PTHR10953:SF102">
    <property type="entry name" value="ADENYLYLTRANSFERASE AND SULFURTRANSFERASE MOCS3"/>
    <property type="match status" value="1"/>
</dbReference>
<accession>A0A537INJ6</accession>
<dbReference type="GO" id="GO:0004792">
    <property type="term" value="F:thiosulfate-cyanide sulfurtransferase activity"/>
    <property type="evidence" value="ECO:0007669"/>
    <property type="project" value="TreeGrafter"/>
</dbReference>
<dbReference type="InterPro" id="IPR045886">
    <property type="entry name" value="ThiF/MoeB/HesA"/>
</dbReference>
<dbReference type="InterPro" id="IPR035985">
    <property type="entry name" value="Ubiquitin-activating_enz"/>
</dbReference>
<dbReference type="GO" id="GO:0008146">
    <property type="term" value="F:sulfotransferase activity"/>
    <property type="evidence" value="ECO:0007669"/>
    <property type="project" value="TreeGrafter"/>
</dbReference>
<keyword evidence="1 5" id="KW-0808">Transferase</keyword>
<evidence type="ECO:0000313" key="5">
    <source>
        <dbReference type="EMBL" id="TMI72859.1"/>
    </source>
</evidence>
<organism evidence="5 6">
    <name type="scientific">Candidatus Segetimicrobium genomatis</name>
    <dbReference type="NCBI Taxonomy" id="2569760"/>
    <lineage>
        <taxon>Bacteria</taxon>
        <taxon>Bacillati</taxon>
        <taxon>Candidatus Sysuimicrobiota</taxon>
        <taxon>Candidatus Sysuimicrobiia</taxon>
        <taxon>Candidatus Sysuimicrobiales</taxon>
        <taxon>Candidatus Segetimicrobiaceae</taxon>
        <taxon>Candidatus Segetimicrobium</taxon>
    </lineage>
</organism>
<feature type="domain" description="Rhodanese" evidence="4">
    <location>
        <begin position="303"/>
        <end position="391"/>
    </location>
</feature>
<dbReference type="InterPro" id="IPR000594">
    <property type="entry name" value="ThiF_NAD_FAD-bd"/>
</dbReference>
<reference evidence="5 6" key="1">
    <citation type="journal article" date="2019" name="Nat. Microbiol.">
        <title>Mediterranean grassland soil C-N compound turnover is dependent on rainfall and depth, and is mediated by genomically divergent microorganisms.</title>
        <authorList>
            <person name="Diamond S."/>
            <person name="Andeer P.F."/>
            <person name="Li Z."/>
            <person name="Crits-Christoph A."/>
            <person name="Burstein D."/>
            <person name="Anantharaman K."/>
            <person name="Lane K.R."/>
            <person name="Thomas B.C."/>
            <person name="Pan C."/>
            <person name="Northen T.R."/>
            <person name="Banfield J.F."/>
        </authorList>
    </citation>
    <scope>NUCLEOTIDE SEQUENCE [LARGE SCALE GENOMIC DNA]</scope>
    <source>
        <strain evidence="5">NP_8</strain>
    </source>
</reference>
<gene>
    <name evidence="5" type="primary">moeB</name>
    <name evidence="5" type="ORF">E6H05_10510</name>
</gene>
<evidence type="ECO:0000259" key="4">
    <source>
        <dbReference type="PROSITE" id="PS50206"/>
    </source>
</evidence>
<dbReference type="CDD" id="cd00757">
    <property type="entry name" value="ThiF_MoeB_HesA_family"/>
    <property type="match status" value="1"/>
</dbReference>
<dbReference type="PROSITE" id="PS50206">
    <property type="entry name" value="RHODANESE_3"/>
    <property type="match status" value="1"/>
</dbReference>
<sequence length="397" mass="42939">MTLKTRPGPLLTKDQMERYSRQTILEEVGLQGQRKLLDSKVLIVGAGGLGSPAAIYLAAAGIGTLGIVDGDRVDLSNLHRQVMHFTHDIGRPKTQSARRTLEDINPDITVVPHQTVLTSENALEIIAGYDVVINGSDNFPTRYLVNDACVMLRKPLVDASILKWEGQATAFLPGRGCYRCLFPTPPPPGTVPSCAEGGIIGALAGYMGTLQAIEAIKILLERGETLANRLLIYDALIGEVRTLRWNRNPDCPVCGDQPTITALIDYEAFCGVPGREPSHAPAAAVITATTPVVTVAEAKAMLDRGQAQLIDVREVWEWVTARIPGAALIPMGEIPQRMQEIAKDRTVIIHCATGQRSATVTDTLRRAGYERVFNLAGGIVAWMNEQLPVEAGAPEKQ</sequence>
<evidence type="ECO:0000256" key="3">
    <source>
        <dbReference type="ARBA" id="ARBA00022840"/>
    </source>
</evidence>
<dbReference type="InterPro" id="IPR036873">
    <property type="entry name" value="Rhodanese-like_dom_sf"/>
</dbReference>
<proteinExistence type="predicted"/>
<dbReference type="SUPFAM" id="SSF69572">
    <property type="entry name" value="Activating enzymes of the ubiquitin-like proteins"/>
    <property type="match status" value="1"/>
</dbReference>
<name>A0A537INJ6_9BACT</name>
<dbReference type="FunFam" id="3.40.50.720:FF:000033">
    <property type="entry name" value="Adenylyltransferase and sulfurtransferase MOCS3"/>
    <property type="match status" value="1"/>
</dbReference>
<keyword evidence="5" id="KW-0548">Nucleotidyltransferase</keyword>
<dbReference type="NCBIfam" id="NF004281">
    <property type="entry name" value="PRK05690.1"/>
    <property type="match status" value="1"/>
</dbReference>